<protein>
    <recommendedName>
        <fullName evidence="2">Ubiquitin carboxyl-terminal hydrolase</fullName>
        <ecNumber evidence="2">3.4.19.12</ecNumber>
    </recommendedName>
</protein>
<dbReference type="FunFam" id="3.90.70.10:FF:000083">
    <property type="entry name" value="Uncharacterized protein, isoform B"/>
    <property type="match status" value="1"/>
</dbReference>
<feature type="region of interest" description="Disordered" evidence="3">
    <location>
        <begin position="184"/>
        <end position="226"/>
    </location>
</feature>
<dbReference type="GO" id="GO:0016579">
    <property type="term" value="P:protein deubiquitination"/>
    <property type="evidence" value="ECO:0007669"/>
    <property type="project" value="InterPro"/>
</dbReference>
<feature type="domain" description="USP" evidence="4">
    <location>
        <begin position="338"/>
        <end position="673"/>
    </location>
</feature>
<dbReference type="PROSITE" id="PS00972">
    <property type="entry name" value="USP_1"/>
    <property type="match status" value="1"/>
</dbReference>
<dbReference type="Gene3D" id="3.90.70.10">
    <property type="entry name" value="Cysteine proteinases"/>
    <property type="match status" value="1"/>
</dbReference>
<dbReference type="EMBL" id="CAXLJL010000822">
    <property type="protein sequence ID" value="CAL5141097.1"/>
    <property type="molecule type" value="Genomic_DNA"/>
</dbReference>
<feature type="compositionally biased region" description="Low complexity" evidence="3">
    <location>
        <begin position="290"/>
        <end position="308"/>
    </location>
</feature>
<accession>A0AAV2TUK0</accession>
<feature type="compositionally biased region" description="Polar residues" evidence="3">
    <location>
        <begin position="261"/>
        <end position="288"/>
    </location>
</feature>
<evidence type="ECO:0000313" key="5">
    <source>
        <dbReference type="EMBL" id="CAL5141097.1"/>
    </source>
</evidence>
<name>A0AAV2TUK0_CALDB</name>
<dbReference type="GO" id="GO:0006508">
    <property type="term" value="P:proteolysis"/>
    <property type="evidence" value="ECO:0007669"/>
    <property type="project" value="UniProtKB-KW"/>
</dbReference>
<dbReference type="CDD" id="cd02674">
    <property type="entry name" value="Peptidase_C19R"/>
    <property type="match status" value="1"/>
</dbReference>
<gene>
    <name evidence="5" type="ORF">CDAUBV1_LOCUS16373</name>
</gene>
<keyword evidence="2" id="KW-0833">Ubl conjugation pathway</keyword>
<reference evidence="5" key="1">
    <citation type="submission" date="2024-06" db="EMBL/GenBank/DDBJ databases">
        <authorList>
            <person name="Liu X."/>
            <person name="Lenzi L."/>
            <person name="Haldenby T S."/>
            <person name="Uol C."/>
        </authorList>
    </citation>
    <scope>NUCLEOTIDE SEQUENCE</scope>
</reference>
<evidence type="ECO:0000256" key="1">
    <source>
        <dbReference type="ARBA" id="ARBA00000707"/>
    </source>
</evidence>
<comment type="caution">
    <text evidence="5">The sequence shown here is derived from an EMBL/GenBank/DDBJ whole genome shotgun (WGS) entry which is preliminary data.</text>
</comment>
<dbReference type="PANTHER" id="PTHR21646:SF23">
    <property type="entry name" value="UBIQUITIN CARBOXYL-TERMINAL HYDROLASE USP2"/>
    <property type="match status" value="1"/>
</dbReference>
<dbReference type="InterPro" id="IPR050185">
    <property type="entry name" value="Ub_carboxyl-term_hydrolase"/>
</dbReference>
<evidence type="ECO:0000259" key="4">
    <source>
        <dbReference type="PROSITE" id="PS50235"/>
    </source>
</evidence>
<organism evidence="5 6">
    <name type="scientific">Calicophoron daubneyi</name>
    <name type="common">Rumen fluke</name>
    <name type="synonym">Paramphistomum daubneyi</name>
    <dbReference type="NCBI Taxonomy" id="300641"/>
    <lineage>
        <taxon>Eukaryota</taxon>
        <taxon>Metazoa</taxon>
        <taxon>Spiralia</taxon>
        <taxon>Lophotrochozoa</taxon>
        <taxon>Platyhelminthes</taxon>
        <taxon>Trematoda</taxon>
        <taxon>Digenea</taxon>
        <taxon>Plagiorchiida</taxon>
        <taxon>Pronocephalata</taxon>
        <taxon>Paramphistomoidea</taxon>
        <taxon>Paramphistomidae</taxon>
        <taxon>Calicophoron</taxon>
    </lineage>
</organism>
<comment type="catalytic activity">
    <reaction evidence="1 2">
        <text>Thiol-dependent hydrolysis of ester, thioester, amide, peptide and isopeptide bonds formed by the C-terminal Gly of ubiquitin (a 76-residue protein attached to proteins as an intracellular targeting signal).</text>
        <dbReference type="EC" id="3.4.19.12"/>
    </reaction>
</comment>
<keyword evidence="2" id="KW-0378">Hydrolase</keyword>
<dbReference type="InterPro" id="IPR018200">
    <property type="entry name" value="USP_CS"/>
</dbReference>
<feature type="compositionally biased region" description="Polar residues" evidence="3">
    <location>
        <begin position="192"/>
        <end position="203"/>
    </location>
</feature>
<comment type="similarity">
    <text evidence="2">Belongs to the peptidase C19 family.</text>
</comment>
<dbReference type="PROSITE" id="PS00973">
    <property type="entry name" value="USP_2"/>
    <property type="match status" value="1"/>
</dbReference>
<keyword evidence="2" id="KW-0788">Thiol protease</keyword>
<dbReference type="InterPro" id="IPR028889">
    <property type="entry name" value="USP"/>
</dbReference>
<dbReference type="EC" id="3.4.19.12" evidence="2"/>
<sequence length="677" mass="76703">MRPCEVKSRCRSPDKRADYFGCWINKFMSASIHSYTQRQRDFSSYYDKWLENKYSPYAASTTRRRTYSYLDRYDFHPSGSTQTFNTLNRSALSSRASVASSSVYRSRASASPAFVRRTYTGPITPIQTMSNLRNVTQRDSKASLTVGGMSTSYRDSYQPWKKPLENGLEEYNSSNKLYKGFNRQRSSRDVSVHSQNAESVTKTPSSTSSYSRYRSTPANSVQHRVDRVPTTEFSSLNLNGDASDAAVDLKVANRTECTSAPVTSTTTLNSSVQEQSPTHSRTRSSPVDESSVGTSNSSNNSSAPRWSNGPSLSNPSALLSTRSNLISDSNRRRNGGMVGLNNLGNTCFMNSILQCLSNTTPLLEYCLSGRYTSELNKSSSMHGNLFASYVTLMRELWDPEMVNSSTSPHQFKTQIQRFAPRFVGYAQQDSQEFLRYLLEGLHMDVNRVTKRPRPVTPDYAAEDRLGDHEKADIYWRRYLSMDNSEIVDIFVGQLMSTLECAECGFKSTTFDPFWDLSLPIPKKPNVSLMDCLKLFTAKEDLDGNERPVCGRCKVRRRCSKSFSIQKFPRILVLHLKRFSGERFRSKMSLLVDYPVTELNMTEFASPSCPQKYARYSLYAVSNHSGSVYAGHYTAACRHPYLNTWFDYNDSRVRSINSQSVVSPEGYVLFYELSDYAV</sequence>
<evidence type="ECO:0000313" key="6">
    <source>
        <dbReference type="Proteomes" id="UP001497525"/>
    </source>
</evidence>
<dbReference type="InterPro" id="IPR038765">
    <property type="entry name" value="Papain-like_cys_pep_sf"/>
</dbReference>
<evidence type="ECO:0000256" key="3">
    <source>
        <dbReference type="SAM" id="MobiDB-lite"/>
    </source>
</evidence>
<feature type="region of interest" description="Disordered" evidence="3">
    <location>
        <begin position="261"/>
        <end position="318"/>
    </location>
</feature>
<dbReference type="GO" id="GO:0004843">
    <property type="term" value="F:cysteine-type deubiquitinase activity"/>
    <property type="evidence" value="ECO:0007669"/>
    <property type="project" value="UniProtKB-UniRule"/>
</dbReference>
<dbReference type="PANTHER" id="PTHR21646">
    <property type="entry name" value="UBIQUITIN CARBOXYL-TERMINAL HYDROLASE"/>
    <property type="match status" value="1"/>
</dbReference>
<feature type="region of interest" description="Disordered" evidence="3">
    <location>
        <begin position="137"/>
        <end position="160"/>
    </location>
</feature>
<proteinExistence type="inferred from homology"/>
<dbReference type="SUPFAM" id="SSF54001">
    <property type="entry name" value="Cysteine proteinases"/>
    <property type="match status" value="1"/>
</dbReference>
<dbReference type="AlphaFoldDB" id="A0AAV2TUK0"/>
<dbReference type="Proteomes" id="UP001497525">
    <property type="component" value="Unassembled WGS sequence"/>
</dbReference>
<dbReference type="PROSITE" id="PS50235">
    <property type="entry name" value="USP_3"/>
    <property type="match status" value="1"/>
</dbReference>
<dbReference type="Pfam" id="PF00443">
    <property type="entry name" value="UCH"/>
    <property type="match status" value="1"/>
</dbReference>
<dbReference type="InterPro" id="IPR001394">
    <property type="entry name" value="Peptidase_C19_UCH"/>
</dbReference>
<feature type="compositionally biased region" description="Polar residues" evidence="3">
    <location>
        <begin position="309"/>
        <end position="318"/>
    </location>
</feature>
<feature type="compositionally biased region" description="Low complexity" evidence="3">
    <location>
        <begin position="204"/>
        <end position="217"/>
    </location>
</feature>
<evidence type="ECO:0000256" key="2">
    <source>
        <dbReference type="RuleBase" id="RU366025"/>
    </source>
</evidence>
<keyword evidence="2" id="KW-0645">Protease</keyword>